<dbReference type="PROSITE" id="PS00233">
    <property type="entry name" value="CHIT_BIND_RR_1"/>
    <property type="match status" value="2"/>
</dbReference>
<dbReference type="Pfam" id="PF00379">
    <property type="entry name" value="Chitin_bind_4"/>
    <property type="match status" value="2"/>
</dbReference>
<dbReference type="PANTHER" id="PTHR10380:SF173">
    <property type="entry name" value="CUTICULAR PROTEIN 47EF, ISOFORM C-RELATED"/>
    <property type="match status" value="1"/>
</dbReference>
<protein>
    <submittedName>
        <fullName evidence="5">Cuticle protein 16.8-like</fullName>
    </submittedName>
</protein>
<dbReference type="InterPro" id="IPR000618">
    <property type="entry name" value="Insect_cuticle"/>
</dbReference>
<dbReference type="PROSITE" id="PS51155">
    <property type="entry name" value="CHIT_BIND_RR_2"/>
    <property type="match status" value="2"/>
</dbReference>
<accession>A0ABM1BMM2</accession>
<reference evidence="5" key="1">
    <citation type="submission" date="2025-08" db="UniProtKB">
        <authorList>
            <consortium name="RefSeq"/>
        </authorList>
    </citation>
    <scope>IDENTIFICATION</scope>
    <source>
        <tissue evidence="5">Muscle</tissue>
    </source>
</reference>
<organism evidence="4 5">
    <name type="scientific">Limulus polyphemus</name>
    <name type="common">Atlantic horseshoe crab</name>
    <dbReference type="NCBI Taxonomy" id="6850"/>
    <lineage>
        <taxon>Eukaryota</taxon>
        <taxon>Metazoa</taxon>
        <taxon>Ecdysozoa</taxon>
        <taxon>Arthropoda</taxon>
        <taxon>Chelicerata</taxon>
        <taxon>Merostomata</taxon>
        <taxon>Xiphosura</taxon>
        <taxon>Limulidae</taxon>
        <taxon>Limulus</taxon>
    </lineage>
</organism>
<dbReference type="RefSeq" id="XP_013785069.1">
    <property type="nucleotide sequence ID" value="XM_013929615.2"/>
</dbReference>
<feature type="signal peptide" evidence="3">
    <location>
        <begin position="1"/>
        <end position="15"/>
    </location>
</feature>
<evidence type="ECO:0000256" key="3">
    <source>
        <dbReference type="SAM" id="SignalP"/>
    </source>
</evidence>
<keyword evidence="3" id="KW-0732">Signal</keyword>
<evidence type="ECO:0000313" key="4">
    <source>
        <dbReference type="Proteomes" id="UP000694941"/>
    </source>
</evidence>
<dbReference type="PANTHER" id="PTHR10380">
    <property type="entry name" value="CUTICLE PROTEIN"/>
    <property type="match status" value="1"/>
</dbReference>
<dbReference type="Proteomes" id="UP000694941">
    <property type="component" value="Unplaced"/>
</dbReference>
<proteinExistence type="predicted"/>
<evidence type="ECO:0000313" key="5">
    <source>
        <dbReference type="RefSeq" id="XP_013785069.1"/>
    </source>
</evidence>
<sequence>MKLLLLCTLVAAAQAGILYTPGVFGTGASTQYRHQDNIGNYNFGYDEGHFTGGTFRRESGDAFGNKAGSYGLKDADGRVRIVNYVADSAGYRADISTNEPGVDLGSYNFGYDEGHLAGGTFRKESGDGYGNKAGSYGLREADGRVRTVNYVADATGFHADVKTNEPGVEAKDPADVAINKAEVVAPVVTYAAAPAVTYTSPAAHTLTYAAAPTVYSYKYAAAPAVYGYDYASVPAVLGYSYASGLPALGHYGYNLAGHYYNPGKHYVW</sequence>
<feature type="chain" id="PRO_5046803802" evidence="3">
    <location>
        <begin position="16"/>
        <end position="268"/>
    </location>
</feature>
<dbReference type="InterPro" id="IPR031311">
    <property type="entry name" value="CHIT_BIND_RR_consensus"/>
</dbReference>
<keyword evidence="1 2" id="KW-0193">Cuticle</keyword>
<dbReference type="InterPro" id="IPR050468">
    <property type="entry name" value="Cuticle_Struct_Prot"/>
</dbReference>
<gene>
    <name evidence="5" type="primary">LOC106469151</name>
</gene>
<evidence type="ECO:0000256" key="1">
    <source>
        <dbReference type="ARBA" id="ARBA00022460"/>
    </source>
</evidence>
<dbReference type="GeneID" id="106469151"/>
<name>A0ABM1BMM2_LIMPO</name>
<keyword evidence="4" id="KW-1185">Reference proteome</keyword>
<evidence type="ECO:0000256" key="2">
    <source>
        <dbReference type="PROSITE-ProRule" id="PRU00497"/>
    </source>
</evidence>